<sequence>MDEPPTLSTLPAEMQKAVADQLDTTDLTTFRLVSRDMQAAAEDAFLQCHFQKRTHVYSRYGLSRLAEITAQPHLLKKLDQIELAVIDPTTFVESDAALRSEVMDNRLAEKWNAEMSQLVEHDIDIHLLTLIIRHLQFSGRLVSFSITGATDYRYPISATGLSNAEQVLDVEHFQRPSDDYVLHHRYFRGDCSRMIRSLFSSVAITEYPLVDLDLCRDLSHGSLKPKALAGIDKSTFQKLCHSWQALSSLSMGFAWEEGRWYMAQDHGLQKLIASASNITTLSLYSDGQMDNEVSGQDPFADRNPLDWFAAAFANHELQHVELQGFNARSDQFVTFLLEHRETLESVTLQTVSIQPHQCWSEVFRVLAGDLQLNSLLCFTLMRGSTAGEIVSIDEDEALELEEPQAIKQCLDRVLEEGVKYVVWPGHRFQNND</sequence>
<organism evidence="2 3">
    <name type="scientific">Zasmidium cellare</name>
    <name type="common">Wine cellar mold</name>
    <name type="synonym">Racodium cellare</name>
    <dbReference type="NCBI Taxonomy" id="395010"/>
    <lineage>
        <taxon>Eukaryota</taxon>
        <taxon>Fungi</taxon>
        <taxon>Dikarya</taxon>
        <taxon>Ascomycota</taxon>
        <taxon>Pezizomycotina</taxon>
        <taxon>Dothideomycetes</taxon>
        <taxon>Dothideomycetidae</taxon>
        <taxon>Mycosphaerellales</taxon>
        <taxon>Mycosphaerellaceae</taxon>
        <taxon>Zasmidium</taxon>
    </lineage>
</organism>
<proteinExistence type="predicted"/>
<name>A0ABR0EK97_ZASCE</name>
<evidence type="ECO:0000259" key="1">
    <source>
        <dbReference type="PROSITE" id="PS50181"/>
    </source>
</evidence>
<gene>
    <name evidence="2" type="ORF">PRZ48_007787</name>
</gene>
<protein>
    <recommendedName>
        <fullName evidence="1">F-box domain-containing protein</fullName>
    </recommendedName>
</protein>
<evidence type="ECO:0000313" key="3">
    <source>
        <dbReference type="Proteomes" id="UP001305779"/>
    </source>
</evidence>
<dbReference type="Proteomes" id="UP001305779">
    <property type="component" value="Unassembled WGS sequence"/>
</dbReference>
<keyword evidence="3" id="KW-1185">Reference proteome</keyword>
<accession>A0ABR0EK97</accession>
<dbReference type="InterPro" id="IPR001810">
    <property type="entry name" value="F-box_dom"/>
</dbReference>
<comment type="caution">
    <text evidence="2">The sequence shown here is derived from an EMBL/GenBank/DDBJ whole genome shotgun (WGS) entry which is preliminary data.</text>
</comment>
<evidence type="ECO:0000313" key="2">
    <source>
        <dbReference type="EMBL" id="KAK4501977.1"/>
    </source>
</evidence>
<dbReference type="PROSITE" id="PS50181">
    <property type="entry name" value="FBOX"/>
    <property type="match status" value="1"/>
</dbReference>
<reference evidence="2 3" key="1">
    <citation type="journal article" date="2023" name="G3 (Bethesda)">
        <title>A chromosome-level genome assembly of Zasmidium syzygii isolated from banana leaves.</title>
        <authorList>
            <person name="van Westerhoven A.C."/>
            <person name="Mehrabi R."/>
            <person name="Talebi R."/>
            <person name="Steentjes M.B.F."/>
            <person name="Corcolon B."/>
            <person name="Chong P.A."/>
            <person name="Kema G.H.J."/>
            <person name="Seidl M.F."/>
        </authorList>
    </citation>
    <scope>NUCLEOTIDE SEQUENCE [LARGE SCALE GENOMIC DNA]</scope>
    <source>
        <strain evidence="2 3">P124</strain>
    </source>
</reference>
<dbReference type="EMBL" id="JAXOVC010000005">
    <property type="protein sequence ID" value="KAK4501977.1"/>
    <property type="molecule type" value="Genomic_DNA"/>
</dbReference>
<dbReference type="InterPro" id="IPR036047">
    <property type="entry name" value="F-box-like_dom_sf"/>
</dbReference>
<feature type="domain" description="F-box" evidence="1">
    <location>
        <begin position="4"/>
        <end position="53"/>
    </location>
</feature>
<dbReference type="SUPFAM" id="SSF81383">
    <property type="entry name" value="F-box domain"/>
    <property type="match status" value="1"/>
</dbReference>